<keyword evidence="3" id="KW-0812">Transmembrane</keyword>
<name>A0A813D392_POLGL</name>
<evidence type="ECO:0000313" key="5">
    <source>
        <dbReference type="Proteomes" id="UP000654075"/>
    </source>
</evidence>
<evidence type="ECO:0000256" key="2">
    <source>
        <dbReference type="SAM" id="MobiDB-lite"/>
    </source>
</evidence>
<protein>
    <submittedName>
        <fullName evidence="4">Uncharacterized protein</fullName>
    </submittedName>
</protein>
<feature type="region of interest" description="Disordered" evidence="2">
    <location>
        <begin position="87"/>
        <end position="109"/>
    </location>
</feature>
<keyword evidence="3" id="KW-1133">Transmembrane helix</keyword>
<evidence type="ECO:0000256" key="1">
    <source>
        <dbReference type="SAM" id="Coils"/>
    </source>
</evidence>
<keyword evidence="1" id="KW-0175">Coiled coil</keyword>
<reference evidence="4" key="1">
    <citation type="submission" date="2021-02" db="EMBL/GenBank/DDBJ databases">
        <authorList>
            <person name="Dougan E. K."/>
            <person name="Rhodes N."/>
            <person name="Thang M."/>
            <person name="Chan C."/>
        </authorList>
    </citation>
    <scope>NUCLEOTIDE SEQUENCE</scope>
</reference>
<feature type="coiled-coil region" evidence="1">
    <location>
        <begin position="187"/>
        <end position="256"/>
    </location>
</feature>
<gene>
    <name evidence="4" type="ORF">PGLA1383_LOCUS1008</name>
</gene>
<evidence type="ECO:0000313" key="4">
    <source>
        <dbReference type="EMBL" id="CAE8582003.1"/>
    </source>
</evidence>
<keyword evidence="5" id="KW-1185">Reference proteome</keyword>
<evidence type="ECO:0000256" key="3">
    <source>
        <dbReference type="SAM" id="Phobius"/>
    </source>
</evidence>
<sequence>MANGCLPPPSSLRTLPACPSNPSVLGLRHRAHVPPAEPTVFGLGQPFASASSSATPGRTFASASVSAAVAMGVLLIPVGSSTSSCFLRPHRQRRRRRQSRQSWLPRTRASSGAVLVARATGSSASGTGASAGDTDEQVMFQESSQEGSALVTTAQEPLQEVAEWFFGWLRPKTFLPEKEMNKVRDFAQGLQRYAMVAEARAHKAEEELEKVAEERQLMAAELQRARKELQLISRYAEEVENERDSVQAELEALRSGSGAAFGAAQAEELAQLSRRIAQIAASASGSSGTAGVSAASGTAAVGAALPPPPSILATAMAASGTAAQEKVLQLPEGRSPGDMSLEELKAECAVWGLPADGPLAAVRGRIRAARARDRGRLGGS</sequence>
<comment type="caution">
    <text evidence="4">The sequence shown here is derived from an EMBL/GenBank/DDBJ whole genome shotgun (WGS) entry which is preliminary data.</text>
</comment>
<dbReference type="AlphaFoldDB" id="A0A813D392"/>
<accession>A0A813D392</accession>
<dbReference type="Proteomes" id="UP000654075">
    <property type="component" value="Unassembled WGS sequence"/>
</dbReference>
<organism evidence="4 5">
    <name type="scientific">Polarella glacialis</name>
    <name type="common">Dinoflagellate</name>
    <dbReference type="NCBI Taxonomy" id="89957"/>
    <lineage>
        <taxon>Eukaryota</taxon>
        <taxon>Sar</taxon>
        <taxon>Alveolata</taxon>
        <taxon>Dinophyceae</taxon>
        <taxon>Suessiales</taxon>
        <taxon>Suessiaceae</taxon>
        <taxon>Polarella</taxon>
    </lineage>
</organism>
<proteinExistence type="predicted"/>
<keyword evidence="3" id="KW-0472">Membrane</keyword>
<feature type="compositionally biased region" description="Basic residues" evidence="2">
    <location>
        <begin position="88"/>
        <end position="99"/>
    </location>
</feature>
<dbReference type="EMBL" id="CAJNNV010000266">
    <property type="protein sequence ID" value="CAE8582003.1"/>
    <property type="molecule type" value="Genomic_DNA"/>
</dbReference>
<feature type="transmembrane region" description="Helical" evidence="3">
    <location>
        <begin position="65"/>
        <end position="87"/>
    </location>
</feature>